<dbReference type="InterPro" id="IPR036890">
    <property type="entry name" value="HATPase_C_sf"/>
</dbReference>
<keyword evidence="7 15" id="KW-0418">Kinase</keyword>
<protein>
    <recommendedName>
        <fullName evidence="3">histidine kinase</fullName>
        <ecNumber evidence="3">2.7.13.3</ecNumber>
    </recommendedName>
</protein>
<dbReference type="SUPFAM" id="SSF47384">
    <property type="entry name" value="Homodimeric domain of signal transducing histidine kinase"/>
    <property type="match status" value="1"/>
</dbReference>
<dbReference type="InterPro" id="IPR003594">
    <property type="entry name" value="HATPase_dom"/>
</dbReference>
<evidence type="ECO:0000256" key="6">
    <source>
        <dbReference type="ARBA" id="ARBA00022692"/>
    </source>
</evidence>
<evidence type="ECO:0000256" key="1">
    <source>
        <dbReference type="ARBA" id="ARBA00000085"/>
    </source>
</evidence>
<comment type="caution">
    <text evidence="15">The sequence shown here is derived from an EMBL/GenBank/DDBJ whole genome shotgun (WGS) entry which is preliminary data.</text>
</comment>
<evidence type="ECO:0000256" key="10">
    <source>
        <dbReference type="ARBA" id="ARBA00023136"/>
    </source>
</evidence>
<feature type="domain" description="Histidine kinase" evidence="13">
    <location>
        <begin position="267"/>
        <end position="473"/>
    </location>
</feature>
<dbReference type="SMART" id="SM00304">
    <property type="entry name" value="HAMP"/>
    <property type="match status" value="1"/>
</dbReference>
<dbReference type="PROSITE" id="PS50885">
    <property type="entry name" value="HAMP"/>
    <property type="match status" value="1"/>
</dbReference>
<keyword evidence="6 12" id="KW-0812">Transmembrane</keyword>
<dbReference type="GO" id="GO:0016301">
    <property type="term" value="F:kinase activity"/>
    <property type="evidence" value="ECO:0007669"/>
    <property type="project" value="UniProtKB-KW"/>
</dbReference>
<dbReference type="Pfam" id="PF00672">
    <property type="entry name" value="HAMP"/>
    <property type="match status" value="1"/>
</dbReference>
<evidence type="ECO:0000259" key="13">
    <source>
        <dbReference type="PROSITE" id="PS50109"/>
    </source>
</evidence>
<sequence>MGLRRLRLRASVRTRVMVALVLLTTLTVALAGTIAYVLETNRVDDRIRAVLQDSRAEFDKLATDGIDPTTGEPFASAEALLRTALSRMVVQPNEAMFSMLGTEVALVADAGPTQQWITEDPELVAAVADAANWERSRFWQVSTQVRTYYVAAVPVAPEPGGTPGALVLAWNLDAEHAELGETFRTYALVALGAIAWMALIGWFVVGGLLEPIKLLRTAADEIATSSDLSRRIPVVGNDDLAVLTETINGMLARLEEAFASQRQLLDDVGHELRTPLTIIRGHLELMDPTDPVDAAGTKDLALDELDRMNGLVEDLVTLAKASRPDFVSPEPTDVALLTDEVLTKARPLGDRRWTLDGLADVTAEIDPRRITQALLQLASNAVKFSEPGSTIALGSSATNTEVRLWVRDEGVGIAEEDLGRIFDRFERAGSPAEGSGLGLTIVRSIATAHHGRASAESRLGHGTTVSIHLPLVAAPEMLPDPADPDGPTDPAPDESPSPDHPSEPSHHAGGEPSTTTLENR</sequence>
<feature type="domain" description="HAMP" evidence="14">
    <location>
        <begin position="206"/>
        <end position="259"/>
    </location>
</feature>
<dbReference type="InterPro" id="IPR050428">
    <property type="entry name" value="TCS_sensor_his_kinase"/>
</dbReference>
<dbReference type="EC" id="2.7.13.3" evidence="3"/>
<evidence type="ECO:0000256" key="12">
    <source>
        <dbReference type="SAM" id="Phobius"/>
    </source>
</evidence>
<evidence type="ECO:0000313" key="15">
    <source>
        <dbReference type="EMBL" id="TDE88455.1"/>
    </source>
</evidence>
<dbReference type="CDD" id="cd06225">
    <property type="entry name" value="HAMP"/>
    <property type="match status" value="1"/>
</dbReference>
<dbReference type="PANTHER" id="PTHR45436:SF5">
    <property type="entry name" value="SENSOR HISTIDINE KINASE TRCS"/>
    <property type="match status" value="1"/>
</dbReference>
<reference evidence="15 16" key="1">
    <citation type="submission" date="2019-03" db="EMBL/GenBank/DDBJ databases">
        <title>Genomic features of bacteria from cold environments.</title>
        <authorList>
            <person name="Shen L."/>
        </authorList>
    </citation>
    <scope>NUCLEOTIDE SEQUENCE [LARGE SCALE GENOMIC DNA]</scope>
    <source>
        <strain evidence="16">T3246-1</strain>
    </source>
</reference>
<dbReference type="PRINTS" id="PR00344">
    <property type="entry name" value="BCTRLSENSOR"/>
</dbReference>
<evidence type="ECO:0000256" key="5">
    <source>
        <dbReference type="ARBA" id="ARBA00022679"/>
    </source>
</evidence>
<keyword evidence="5" id="KW-0808">Transferase</keyword>
<dbReference type="Pfam" id="PF00512">
    <property type="entry name" value="HisKA"/>
    <property type="match status" value="1"/>
</dbReference>
<dbReference type="Gene3D" id="3.30.565.10">
    <property type="entry name" value="Histidine kinase-like ATPase, C-terminal domain"/>
    <property type="match status" value="1"/>
</dbReference>
<dbReference type="InterPro" id="IPR005467">
    <property type="entry name" value="His_kinase_dom"/>
</dbReference>
<keyword evidence="16" id="KW-1185">Reference proteome</keyword>
<feature type="transmembrane region" description="Helical" evidence="12">
    <location>
        <begin position="186"/>
        <end position="209"/>
    </location>
</feature>
<dbReference type="SUPFAM" id="SSF158472">
    <property type="entry name" value="HAMP domain-like"/>
    <property type="match status" value="1"/>
</dbReference>
<organism evidence="15 16">
    <name type="scientific">Occultella glacieicola</name>
    <dbReference type="NCBI Taxonomy" id="2518684"/>
    <lineage>
        <taxon>Bacteria</taxon>
        <taxon>Bacillati</taxon>
        <taxon>Actinomycetota</taxon>
        <taxon>Actinomycetes</taxon>
        <taxon>Micrococcales</taxon>
        <taxon>Ruaniaceae</taxon>
        <taxon>Occultella</taxon>
    </lineage>
</organism>
<dbReference type="Proteomes" id="UP000504882">
    <property type="component" value="Unassembled WGS sequence"/>
</dbReference>
<dbReference type="Gene3D" id="1.10.287.130">
    <property type="match status" value="1"/>
</dbReference>
<comment type="catalytic activity">
    <reaction evidence="1">
        <text>ATP + protein L-histidine = ADP + protein N-phospho-L-histidine.</text>
        <dbReference type="EC" id="2.7.13.3"/>
    </reaction>
</comment>
<accession>A0ABY2DWW6</accession>
<keyword evidence="9" id="KW-0902">Two-component regulatory system</keyword>
<evidence type="ECO:0000256" key="7">
    <source>
        <dbReference type="ARBA" id="ARBA00022777"/>
    </source>
</evidence>
<feature type="compositionally biased region" description="Pro residues" evidence="11">
    <location>
        <begin position="487"/>
        <end position="499"/>
    </location>
</feature>
<dbReference type="InterPro" id="IPR004358">
    <property type="entry name" value="Sig_transdc_His_kin-like_C"/>
</dbReference>
<evidence type="ECO:0000256" key="2">
    <source>
        <dbReference type="ARBA" id="ARBA00004236"/>
    </source>
</evidence>
<dbReference type="PROSITE" id="PS50109">
    <property type="entry name" value="HIS_KIN"/>
    <property type="match status" value="1"/>
</dbReference>
<dbReference type="Pfam" id="PF02518">
    <property type="entry name" value="HATPase_c"/>
    <property type="match status" value="1"/>
</dbReference>
<dbReference type="EMBL" id="SMNA01000017">
    <property type="protein sequence ID" value="TDE88455.1"/>
    <property type="molecule type" value="Genomic_DNA"/>
</dbReference>
<evidence type="ECO:0000256" key="4">
    <source>
        <dbReference type="ARBA" id="ARBA00022553"/>
    </source>
</evidence>
<dbReference type="InterPro" id="IPR003661">
    <property type="entry name" value="HisK_dim/P_dom"/>
</dbReference>
<evidence type="ECO:0000256" key="9">
    <source>
        <dbReference type="ARBA" id="ARBA00023012"/>
    </source>
</evidence>
<gene>
    <name evidence="15" type="ORF">EXU48_22990</name>
</gene>
<evidence type="ECO:0000313" key="16">
    <source>
        <dbReference type="Proteomes" id="UP000504882"/>
    </source>
</evidence>
<dbReference type="InterPro" id="IPR003660">
    <property type="entry name" value="HAMP_dom"/>
</dbReference>
<dbReference type="InterPro" id="IPR036097">
    <property type="entry name" value="HisK_dim/P_sf"/>
</dbReference>
<evidence type="ECO:0000256" key="8">
    <source>
        <dbReference type="ARBA" id="ARBA00022989"/>
    </source>
</evidence>
<dbReference type="Gene3D" id="6.10.340.10">
    <property type="match status" value="1"/>
</dbReference>
<keyword evidence="10 12" id="KW-0472">Membrane</keyword>
<dbReference type="RefSeq" id="WP_133110042.1">
    <property type="nucleotide sequence ID" value="NZ_SMNA01000017.1"/>
</dbReference>
<proteinExistence type="predicted"/>
<dbReference type="CDD" id="cd00082">
    <property type="entry name" value="HisKA"/>
    <property type="match status" value="1"/>
</dbReference>
<dbReference type="SMART" id="SM00388">
    <property type="entry name" value="HisKA"/>
    <property type="match status" value="1"/>
</dbReference>
<keyword evidence="8 12" id="KW-1133">Transmembrane helix</keyword>
<name>A0ABY2DWW6_9MICO</name>
<feature type="region of interest" description="Disordered" evidence="11">
    <location>
        <begin position="475"/>
        <end position="520"/>
    </location>
</feature>
<keyword evidence="4" id="KW-0597">Phosphoprotein</keyword>
<evidence type="ECO:0000256" key="11">
    <source>
        <dbReference type="SAM" id="MobiDB-lite"/>
    </source>
</evidence>
<evidence type="ECO:0000259" key="14">
    <source>
        <dbReference type="PROSITE" id="PS50885"/>
    </source>
</evidence>
<dbReference type="SMART" id="SM00387">
    <property type="entry name" value="HATPase_c"/>
    <property type="match status" value="1"/>
</dbReference>
<feature type="compositionally biased region" description="Basic and acidic residues" evidence="11">
    <location>
        <begin position="500"/>
        <end position="509"/>
    </location>
</feature>
<comment type="subcellular location">
    <subcellularLocation>
        <location evidence="2">Cell membrane</location>
    </subcellularLocation>
</comment>
<dbReference type="PANTHER" id="PTHR45436">
    <property type="entry name" value="SENSOR HISTIDINE KINASE YKOH"/>
    <property type="match status" value="1"/>
</dbReference>
<evidence type="ECO:0000256" key="3">
    <source>
        <dbReference type="ARBA" id="ARBA00012438"/>
    </source>
</evidence>
<dbReference type="SUPFAM" id="SSF55874">
    <property type="entry name" value="ATPase domain of HSP90 chaperone/DNA topoisomerase II/histidine kinase"/>
    <property type="match status" value="1"/>
</dbReference>